<sequence>LWPVKFTEHREVTEMVSRRKRRSFPTRRVVRFCVTDADATDSSGDEGDAVLVLPRRRVRKFVNEVRIQAECGGEDGPAVTGRKWKGKSKGCCETAAAAAAFGGGRKFRGVRQRPWGKWAAEIRDPLKRVRLWLGTYDTAEEAAMVYDNAAIKLRGPNALTNFAAPPGQAKEFPVSDCDSVDGSTGGLSSPTSVFLFVAGNSSDHA</sequence>
<evidence type="ECO:0000313" key="8">
    <source>
        <dbReference type="EMBL" id="EPS63297.1"/>
    </source>
</evidence>
<feature type="non-terminal residue" evidence="8">
    <location>
        <position position="1"/>
    </location>
</feature>
<gene>
    <name evidence="8" type="ORF">M569_11487</name>
</gene>
<dbReference type="InterPro" id="IPR001471">
    <property type="entry name" value="AP2/ERF_dom"/>
</dbReference>
<name>S8DTZ5_9LAMI</name>
<keyword evidence="5" id="KW-0804">Transcription</keyword>
<dbReference type="PANTHER" id="PTHR31194:SF140">
    <property type="entry name" value="ETHYLENE-RESPONSIVE TRANSCRIPTION FACTOR CRF2"/>
    <property type="match status" value="1"/>
</dbReference>
<dbReference type="PANTHER" id="PTHR31194">
    <property type="entry name" value="SHN SHINE , DNA BINDING / TRANSCRIPTION FACTOR"/>
    <property type="match status" value="1"/>
</dbReference>
<evidence type="ECO:0000256" key="5">
    <source>
        <dbReference type="ARBA" id="ARBA00023163"/>
    </source>
</evidence>
<dbReference type="InterPro" id="IPR016177">
    <property type="entry name" value="DNA-bd_dom_sf"/>
</dbReference>
<evidence type="ECO:0000256" key="6">
    <source>
        <dbReference type="ARBA" id="ARBA00023242"/>
    </source>
</evidence>
<dbReference type="EMBL" id="AUSU01005575">
    <property type="protein sequence ID" value="EPS63297.1"/>
    <property type="molecule type" value="Genomic_DNA"/>
</dbReference>
<dbReference type="SUPFAM" id="SSF54171">
    <property type="entry name" value="DNA-binding domain"/>
    <property type="match status" value="1"/>
</dbReference>
<reference evidence="8 9" key="1">
    <citation type="journal article" date="2013" name="BMC Genomics">
        <title>The miniature genome of a carnivorous plant Genlisea aurea contains a low number of genes and short non-coding sequences.</title>
        <authorList>
            <person name="Leushkin E.V."/>
            <person name="Sutormin R.A."/>
            <person name="Nabieva E.R."/>
            <person name="Penin A.A."/>
            <person name="Kondrashov A.S."/>
            <person name="Logacheva M.D."/>
        </authorList>
    </citation>
    <scope>NUCLEOTIDE SEQUENCE [LARGE SCALE GENOMIC DNA]</scope>
</reference>
<proteinExistence type="predicted"/>
<evidence type="ECO:0000256" key="1">
    <source>
        <dbReference type="ARBA" id="ARBA00004123"/>
    </source>
</evidence>
<dbReference type="GO" id="GO:0003677">
    <property type="term" value="F:DNA binding"/>
    <property type="evidence" value="ECO:0007669"/>
    <property type="project" value="UniProtKB-KW"/>
</dbReference>
<dbReference type="PROSITE" id="PS51032">
    <property type="entry name" value="AP2_ERF"/>
    <property type="match status" value="1"/>
</dbReference>
<evidence type="ECO:0000256" key="4">
    <source>
        <dbReference type="ARBA" id="ARBA00023125"/>
    </source>
</evidence>
<evidence type="ECO:0000256" key="3">
    <source>
        <dbReference type="ARBA" id="ARBA00023015"/>
    </source>
</evidence>
<dbReference type="PRINTS" id="PR00367">
    <property type="entry name" value="ETHRSPELEMNT"/>
</dbReference>
<dbReference type="Pfam" id="PF00847">
    <property type="entry name" value="AP2"/>
    <property type="match status" value="1"/>
</dbReference>
<keyword evidence="9" id="KW-1185">Reference proteome</keyword>
<dbReference type="Gene3D" id="3.30.730.10">
    <property type="entry name" value="AP2/ERF domain"/>
    <property type="match status" value="1"/>
</dbReference>
<feature type="non-terminal residue" evidence="8">
    <location>
        <position position="205"/>
    </location>
</feature>
<dbReference type="InterPro" id="IPR036955">
    <property type="entry name" value="AP2/ERF_dom_sf"/>
</dbReference>
<evidence type="ECO:0000259" key="7">
    <source>
        <dbReference type="PROSITE" id="PS51032"/>
    </source>
</evidence>
<accession>S8DTZ5</accession>
<dbReference type="OrthoDB" id="777519at2759"/>
<keyword evidence="3" id="KW-0805">Transcription regulation</keyword>
<dbReference type="CDD" id="cd00018">
    <property type="entry name" value="AP2"/>
    <property type="match status" value="1"/>
</dbReference>
<organism evidence="8 9">
    <name type="scientific">Genlisea aurea</name>
    <dbReference type="NCBI Taxonomy" id="192259"/>
    <lineage>
        <taxon>Eukaryota</taxon>
        <taxon>Viridiplantae</taxon>
        <taxon>Streptophyta</taxon>
        <taxon>Embryophyta</taxon>
        <taxon>Tracheophyta</taxon>
        <taxon>Spermatophyta</taxon>
        <taxon>Magnoliopsida</taxon>
        <taxon>eudicotyledons</taxon>
        <taxon>Gunneridae</taxon>
        <taxon>Pentapetalae</taxon>
        <taxon>asterids</taxon>
        <taxon>lamiids</taxon>
        <taxon>Lamiales</taxon>
        <taxon>Lentibulariaceae</taxon>
        <taxon>Genlisea</taxon>
    </lineage>
</organism>
<dbReference type="SMART" id="SM00380">
    <property type="entry name" value="AP2"/>
    <property type="match status" value="1"/>
</dbReference>
<comment type="caution">
    <text evidence="8">The sequence shown here is derived from an EMBL/GenBank/DDBJ whole genome shotgun (WGS) entry which is preliminary data.</text>
</comment>
<keyword evidence="2" id="KW-0611">Plant defense</keyword>
<protein>
    <recommendedName>
        <fullName evidence="7">AP2/ERF domain-containing protein</fullName>
    </recommendedName>
</protein>
<dbReference type="AlphaFoldDB" id="S8DTZ5"/>
<feature type="domain" description="AP2/ERF" evidence="7">
    <location>
        <begin position="106"/>
        <end position="163"/>
    </location>
</feature>
<dbReference type="InterPro" id="IPR050913">
    <property type="entry name" value="AP2/ERF_ERF"/>
</dbReference>
<evidence type="ECO:0000313" key="9">
    <source>
        <dbReference type="Proteomes" id="UP000015453"/>
    </source>
</evidence>
<evidence type="ECO:0000256" key="2">
    <source>
        <dbReference type="ARBA" id="ARBA00022821"/>
    </source>
</evidence>
<dbReference type="GO" id="GO:0005634">
    <property type="term" value="C:nucleus"/>
    <property type="evidence" value="ECO:0007669"/>
    <property type="project" value="UniProtKB-SubCell"/>
</dbReference>
<dbReference type="GO" id="GO:0006952">
    <property type="term" value="P:defense response"/>
    <property type="evidence" value="ECO:0007669"/>
    <property type="project" value="UniProtKB-KW"/>
</dbReference>
<dbReference type="Proteomes" id="UP000015453">
    <property type="component" value="Unassembled WGS sequence"/>
</dbReference>
<keyword evidence="4" id="KW-0238">DNA-binding</keyword>
<dbReference type="GO" id="GO:0003700">
    <property type="term" value="F:DNA-binding transcription factor activity"/>
    <property type="evidence" value="ECO:0007669"/>
    <property type="project" value="InterPro"/>
</dbReference>
<keyword evidence="6" id="KW-0539">Nucleus</keyword>
<dbReference type="FunFam" id="3.30.730.10:FF:000001">
    <property type="entry name" value="Ethylene-responsive transcription factor 2"/>
    <property type="match status" value="1"/>
</dbReference>
<comment type="subcellular location">
    <subcellularLocation>
        <location evidence="1">Nucleus</location>
    </subcellularLocation>
</comment>